<evidence type="ECO:0000313" key="5">
    <source>
        <dbReference type="Proteomes" id="UP001280121"/>
    </source>
</evidence>
<dbReference type="Pfam" id="PF01657">
    <property type="entry name" value="Stress-antifung"/>
    <property type="match status" value="2"/>
</dbReference>
<dbReference type="PROSITE" id="PS51473">
    <property type="entry name" value="GNK2"/>
    <property type="match status" value="1"/>
</dbReference>
<evidence type="ECO:0000313" key="4">
    <source>
        <dbReference type="EMBL" id="KAK2640378.1"/>
    </source>
</evidence>
<organism evidence="4 5">
    <name type="scientific">Dipteronia dyeriana</name>
    <dbReference type="NCBI Taxonomy" id="168575"/>
    <lineage>
        <taxon>Eukaryota</taxon>
        <taxon>Viridiplantae</taxon>
        <taxon>Streptophyta</taxon>
        <taxon>Embryophyta</taxon>
        <taxon>Tracheophyta</taxon>
        <taxon>Spermatophyta</taxon>
        <taxon>Magnoliopsida</taxon>
        <taxon>eudicotyledons</taxon>
        <taxon>Gunneridae</taxon>
        <taxon>Pentapetalae</taxon>
        <taxon>rosids</taxon>
        <taxon>malvids</taxon>
        <taxon>Sapindales</taxon>
        <taxon>Sapindaceae</taxon>
        <taxon>Hippocastanoideae</taxon>
        <taxon>Acereae</taxon>
        <taxon>Dipteronia</taxon>
    </lineage>
</organism>
<dbReference type="Proteomes" id="UP001280121">
    <property type="component" value="Unassembled WGS sequence"/>
</dbReference>
<sequence length="259" mass="29100">MCCFYNHLKPITARIASDVAVNDSFYDTVIGQDPVKVYGLEKNPRIIVSTCAMSCRAYHTIAGRLKLNPKVAGYNVDNVTLNLTKFNEIYALMQCTPDLSEIDCVSCLHQNVTRFKICCDGKEECYVYKPSCLFRRDLNPSYSVTTVDFSVQQSTNTTAVNGSLYDTVIGQDLVKVYGLGVCRGDSTSEVCNTFVNNTVQHIIASCLNQKMWFHRDKIDPRYIVLYADHPIVGKLKLNPEVTGYNVDNVTLNLTKFNKV</sequence>
<name>A0AAD9TR03_9ROSI</name>
<dbReference type="AlphaFoldDB" id="A0AAD9TR03"/>
<keyword evidence="5" id="KW-1185">Reference proteome</keyword>
<proteinExistence type="predicted"/>
<accession>A0AAD9TR03</accession>
<dbReference type="Gene3D" id="3.30.430.20">
    <property type="entry name" value="Gnk2 domain, C-X8-C-X2-C motif"/>
    <property type="match status" value="2"/>
</dbReference>
<dbReference type="InterPro" id="IPR038408">
    <property type="entry name" value="GNK2_sf"/>
</dbReference>
<dbReference type="CDD" id="cd23509">
    <property type="entry name" value="Gnk2-like"/>
    <property type="match status" value="1"/>
</dbReference>
<keyword evidence="2" id="KW-0677">Repeat</keyword>
<evidence type="ECO:0000256" key="2">
    <source>
        <dbReference type="ARBA" id="ARBA00022737"/>
    </source>
</evidence>
<dbReference type="PANTHER" id="PTHR32099">
    <property type="entry name" value="CYSTEINE-RICH REPEAT SECRETORY PROTEIN"/>
    <property type="match status" value="1"/>
</dbReference>
<dbReference type="EMBL" id="JANJYI010000008">
    <property type="protein sequence ID" value="KAK2640378.1"/>
    <property type="molecule type" value="Genomic_DNA"/>
</dbReference>
<comment type="caution">
    <text evidence="4">The sequence shown here is derived from an EMBL/GenBank/DDBJ whole genome shotgun (WGS) entry which is preliminary data.</text>
</comment>
<protein>
    <recommendedName>
        <fullName evidence="3">Gnk2-homologous domain-containing protein</fullName>
    </recommendedName>
</protein>
<dbReference type="PANTHER" id="PTHR32099:SF92">
    <property type="entry name" value="CYSTEINE-RICH RECEPTOR-LIKE PROTEIN KINASE 11"/>
    <property type="match status" value="1"/>
</dbReference>
<feature type="domain" description="Gnk2-homologous" evidence="3">
    <location>
        <begin position="35"/>
        <end position="141"/>
    </location>
</feature>
<evidence type="ECO:0000259" key="3">
    <source>
        <dbReference type="PROSITE" id="PS51473"/>
    </source>
</evidence>
<reference evidence="4" key="1">
    <citation type="journal article" date="2023" name="Plant J.">
        <title>Genome sequences and population genomics provide insights into the demographic history, inbreeding, and mutation load of two 'living fossil' tree species of Dipteronia.</title>
        <authorList>
            <person name="Feng Y."/>
            <person name="Comes H.P."/>
            <person name="Chen J."/>
            <person name="Zhu S."/>
            <person name="Lu R."/>
            <person name="Zhang X."/>
            <person name="Li P."/>
            <person name="Qiu J."/>
            <person name="Olsen K.M."/>
            <person name="Qiu Y."/>
        </authorList>
    </citation>
    <scope>NUCLEOTIDE SEQUENCE</scope>
    <source>
        <strain evidence="4">KIB01</strain>
    </source>
</reference>
<gene>
    <name evidence="4" type="ORF">Ddye_028173</name>
</gene>
<dbReference type="InterPro" id="IPR002902">
    <property type="entry name" value="GNK2"/>
</dbReference>
<keyword evidence="1" id="KW-0732">Signal</keyword>
<evidence type="ECO:0000256" key="1">
    <source>
        <dbReference type="ARBA" id="ARBA00022729"/>
    </source>
</evidence>